<reference evidence="7" key="2">
    <citation type="submission" date="2019-09" db="UniProtKB">
        <authorList>
            <consortium name="WormBaseParasite"/>
        </authorList>
    </citation>
    <scope>IDENTIFICATION</scope>
</reference>
<evidence type="ECO:0000313" key="5">
    <source>
        <dbReference type="EMBL" id="VDO91035.1"/>
    </source>
</evidence>
<dbReference type="AlphaFoldDB" id="A0A183FV46"/>
<evidence type="ECO:0000313" key="6">
    <source>
        <dbReference type="Proteomes" id="UP000050761"/>
    </source>
</evidence>
<dbReference type="InterPro" id="IPR050274">
    <property type="entry name" value="Nuclear_hormone_rcpt_NR2"/>
</dbReference>
<keyword evidence="1" id="KW-0805">Transcription regulation</keyword>
<evidence type="ECO:0000313" key="7">
    <source>
        <dbReference type="WBParaSite" id="HPBE_0001213201-mRNA-1"/>
    </source>
</evidence>
<gene>
    <name evidence="5" type="ORF">HPBE_LOCUS12133</name>
</gene>
<name>A0A183FV46_HELPZ</name>
<evidence type="ECO:0000256" key="1">
    <source>
        <dbReference type="ARBA" id="ARBA00023015"/>
    </source>
</evidence>
<dbReference type="EMBL" id="UZAH01027366">
    <property type="protein sequence ID" value="VDO91035.1"/>
    <property type="molecule type" value="Genomic_DNA"/>
</dbReference>
<feature type="domain" description="NR LBD" evidence="4">
    <location>
        <begin position="1"/>
        <end position="124"/>
    </location>
</feature>
<dbReference type="SUPFAM" id="SSF48508">
    <property type="entry name" value="Nuclear receptor ligand-binding domain"/>
    <property type="match status" value="1"/>
</dbReference>
<sequence length="147" mass="16379">MPLYLHHRRVGGHHRRVGGADASPGVDLCEYVALKAILFFNPVARDVSDATIVENARIVCLRAMERRCQRASLIATSECRTGRLLLLLPSVQAVVQQMVEDVQLARLFGLTNVDSLMEELILHDERPDCDVRQSLASPCQMAEAKMI</sequence>
<dbReference type="PANTHER" id="PTHR24083">
    <property type="entry name" value="NUCLEAR HORMONE RECEPTOR"/>
    <property type="match status" value="1"/>
</dbReference>
<evidence type="ECO:0000256" key="3">
    <source>
        <dbReference type="ARBA" id="ARBA00023170"/>
    </source>
</evidence>
<dbReference type="WBParaSite" id="HPBE_0001213201-mRNA-1">
    <property type="protein sequence ID" value="HPBE_0001213201-mRNA-1"/>
    <property type="gene ID" value="HPBE_0001213201"/>
</dbReference>
<organism evidence="6 7">
    <name type="scientific">Heligmosomoides polygyrus</name>
    <name type="common">Parasitic roundworm</name>
    <dbReference type="NCBI Taxonomy" id="6339"/>
    <lineage>
        <taxon>Eukaryota</taxon>
        <taxon>Metazoa</taxon>
        <taxon>Ecdysozoa</taxon>
        <taxon>Nematoda</taxon>
        <taxon>Chromadorea</taxon>
        <taxon>Rhabditida</taxon>
        <taxon>Rhabditina</taxon>
        <taxon>Rhabditomorpha</taxon>
        <taxon>Strongyloidea</taxon>
        <taxon>Heligmosomidae</taxon>
        <taxon>Heligmosomoides</taxon>
    </lineage>
</organism>
<dbReference type="Pfam" id="PF00104">
    <property type="entry name" value="Hormone_recep"/>
    <property type="match status" value="1"/>
</dbReference>
<dbReference type="InterPro" id="IPR000536">
    <property type="entry name" value="Nucl_hrmn_rcpt_lig-bd"/>
</dbReference>
<evidence type="ECO:0000259" key="4">
    <source>
        <dbReference type="PROSITE" id="PS51843"/>
    </source>
</evidence>
<evidence type="ECO:0000256" key="2">
    <source>
        <dbReference type="ARBA" id="ARBA00023163"/>
    </source>
</evidence>
<dbReference type="InterPro" id="IPR035500">
    <property type="entry name" value="NHR-like_dom_sf"/>
</dbReference>
<dbReference type="Proteomes" id="UP000050761">
    <property type="component" value="Unassembled WGS sequence"/>
</dbReference>
<accession>A0A3P8D3U6</accession>
<proteinExistence type="predicted"/>
<keyword evidence="2" id="KW-0804">Transcription</keyword>
<keyword evidence="3" id="KW-0675">Receptor</keyword>
<accession>A0A183FV46</accession>
<protein>
    <submittedName>
        <fullName evidence="7">NR LBD domain-containing protein</fullName>
    </submittedName>
</protein>
<keyword evidence="6" id="KW-1185">Reference proteome</keyword>
<reference evidence="5 6" key="1">
    <citation type="submission" date="2018-11" db="EMBL/GenBank/DDBJ databases">
        <authorList>
            <consortium name="Pathogen Informatics"/>
        </authorList>
    </citation>
    <scope>NUCLEOTIDE SEQUENCE [LARGE SCALE GENOMIC DNA]</scope>
</reference>
<dbReference type="PROSITE" id="PS51843">
    <property type="entry name" value="NR_LBD"/>
    <property type="match status" value="1"/>
</dbReference>
<dbReference type="OrthoDB" id="5771769at2759"/>
<dbReference type="Gene3D" id="1.10.565.10">
    <property type="entry name" value="Retinoid X Receptor"/>
    <property type="match status" value="1"/>
</dbReference>